<reference evidence="11 12" key="1">
    <citation type="submission" date="2018-03" db="EMBL/GenBank/DDBJ databases">
        <title>Genomic Encyclopedia of Archaeal and Bacterial Type Strains, Phase II (KMG-II): from individual species to whole genera.</title>
        <authorList>
            <person name="Goeker M."/>
        </authorList>
    </citation>
    <scope>NUCLEOTIDE SEQUENCE [LARGE SCALE GENOMIC DNA]</scope>
    <source>
        <strain evidence="11 12">DSM 45312</strain>
    </source>
</reference>
<gene>
    <name evidence="11" type="ORF">CLV63_12287</name>
</gene>
<evidence type="ECO:0000256" key="7">
    <source>
        <dbReference type="PROSITE-ProRule" id="PRU01373"/>
    </source>
</evidence>
<feature type="region of interest" description="Disordered" evidence="8">
    <location>
        <begin position="79"/>
        <end position="107"/>
    </location>
</feature>
<dbReference type="PANTHER" id="PTHR30582:SF2">
    <property type="entry name" value="L,D-TRANSPEPTIDASE YCIB-RELATED"/>
    <property type="match status" value="1"/>
</dbReference>
<dbReference type="GO" id="GO:0018104">
    <property type="term" value="P:peptidoglycan-protein cross-linking"/>
    <property type="evidence" value="ECO:0007669"/>
    <property type="project" value="TreeGrafter"/>
</dbReference>
<evidence type="ECO:0000313" key="12">
    <source>
        <dbReference type="Proteomes" id="UP000240542"/>
    </source>
</evidence>
<evidence type="ECO:0000256" key="5">
    <source>
        <dbReference type="ARBA" id="ARBA00023315"/>
    </source>
</evidence>
<dbReference type="Proteomes" id="UP000240542">
    <property type="component" value="Unassembled WGS sequence"/>
</dbReference>
<keyword evidence="12" id="KW-1185">Reference proteome</keyword>
<dbReference type="InterPro" id="IPR041280">
    <property type="entry name" value="Big_10"/>
</dbReference>
<feature type="signal peptide" evidence="9">
    <location>
        <begin position="1"/>
        <end position="28"/>
    </location>
</feature>
<dbReference type="EMBL" id="PYGA01000022">
    <property type="protein sequence ID" value="PSK90553.1"/>
    <property type="molecule type" value="Genomic_DNA"/>
</dbReference>
<keyword evidence="5" id="KW-0012">Acyltransferase</keyword>
<protein>
    <submittedName>
        <fullName evidence="11">L,D-transpeptidase-like protein</fullName>
    </submittedName>
</protein>
<dbReference type="PROSITE" id="PS51257">
    <property type="entry name" value="PROKAR_LIPOPROTEIN"/>
    <property type="match status" value="1"/>
</dbReference>
<evidence type="ECO:0000256" key="1">
    <source>
        <dbReference type="ARBA" id="ARBA00004752"/>
    </source>
</evidence>
<dbReference type="GO" id="GO:0016746">
    <property type="term" value="F:acyltransferase activity"/>
    <property type="evidence" value="ECO:0007669"/>
    <property type="project" value="UniProtKB-KW"/>
</dbReference>
<keyword evidence="2" id="KW-0808">Transferase</keyword>
<evidence type="ECO:0000256" key="3">
    <source>
        <dbReference type="ARBA" id="ARBA00022960"/>
    </source>
</evidence>
<accession>A0A2P8D016</accession>
<dbReference type="GO" id="GO:0005576">
    <property type="term" value="C:extracellular region"/>
    <property type="evidence" value="ECO:0007669"/>
    <property type="project" value="TreeGrafter"/>
</dbReference>
<dbReference type="GO" id="GO:0008360">
    <property type="term" value="P:regulation of cell shape"/>
    <property type="evidence" value="ECO:0007669"/>
    <property type="project" value="UniProtKB-UniRule"/>
</dbReference>
<dbReference type="AlphaFoldDB" id="A0A2P8D016"/>
<evidence type="ECO:0000256" key="9">
    <source>
        <dbReference type="SAM" id="SignalP"/>
    </source>
</evidence>
<evidence type="ECO:0000313" key="11">
    <source>
        <dbReference type="EMBL" id="PSK90553.1"/>
    </source>
</evidence>
<keyword evidence="9" id="KW-0732">Signal</keyword>
<feature type="domain" description="L,D-TPase catalytic" evidence="10">
    <location>
        <begin position="265"/>
        <end position="392"/>
    </location>
</feature>
<evidence type="ECO:0000256" key="4">
    <source>
        <dbReference type="ARBA" id="ARBA00022984"/>
    </source>
</evidence>
<dbReference type="Gene3D" id="2.60.40.3710">
    <property type="match status" value="1"/>
</dbReference>
<keyword evidence="6 7" id="KW-0961">Cell wall biogenesis/degradation</keyword>
<dbReference type="SUPFAM" id="SSF141523">
    <property type="entry name" value="L,D-transpeptidase catalytic domain-like"/>
    <property type="match status" value="1"/>
</dbReference>
<dbReference type="Gene3D" id="2.60.40.3780">
    <property type="match status" value="2"/>
</dbReference>
<keyword evidence="4 7" id="KW-0573">Peptidoglycan synthesis</keyword>
<dbReference type="InterPro" id="IPR038063">
    <property type="entry name" value="Transpep_catalytic_dom"/>
</dbReference>
<dbReference type="InterPro" id="IPR005490">
    <property type="entry name" value="LD_TPept_cat_dom"/>
</dbReference>
<dbReference type="Pfam" id="PF17964">
    <property type="entry name" value="Big_10"/>
    <property type="match status" value="1"/>
</dbReference>
<sequence>MKGSAFPMKTRRLGVGLASLALVVSAAACTGEGADATGAEGGGSDPVKVQIAPEDGAKKVRPDLPVTVTADNGEVKTVKITQSGGAADEKESPEGEGGGKKATAELNDVKGSLNKDKTEWVSTQTLVPGADIKVTATAENGDGEETEVVSEFSAEAATDGKKLEVQSNFPQSGETVGVGMPVIVNFDLPVTNKLQVENAIEVVSEEPAEGAWNWFGDKMAVFRPSEYWKPEQKVHVNMRLAGVQAADGVYGVKNQRLDFEVGREQITTIDDKSHQMVVERDGKEIKDFPISNGDASTLKYTTTSGVHLTMEKYAHLVMDSATVGVPKGHPDYYKLDVNWAVRFSNSGEFTHAAPWNGSLGQANMSHGCTNMSTADAKWFHDESLMGDPFIVEGTKRELEVDNGWGYWQRSWDEWLEHSKTGKADKTDDEGTPGASTSKPENGEKENAESGEKDQKDDKESAGAGN</sequence>
<feature type="compositionally biased region" description="Basic and acidic residues" evidence="8">
    <location>
        <begin position="440"/>
        <end position="465"/>
    </location>
</feature>
<keyword evidence="3 7" id="KW-0133">Cell shape</keyword>
<dbReference type="UniPathway" id="UPA00219"/>
<dbReference type="CDD" id="cd16913">
    <property type="entry name" value="YkuD_like"/>
    <property type="match status" value="1"/>
</dbReference>
<dbReference type="PROSITE" id="PS52029">
    <property type="entry name" value="LD_TPASE"/>
    <property type="match status" value="1"/>
</dbReference>
<evidence type="ECO:0000256" key="6">
    <source>
        <dbReference type="ARBA" id="ARBA00023316"/>
    </source>
</evidence>
<feature type="active site" description="Nucleophile" evidence="7">
    <location>
        <position position="368"/>
    </location>
</feature>
<name>A0A2P8D016_9ACTN</name>
<feature type="region of interest" description="Disordered" evidence="8">
    <location>
        <begin position="418"/>
        <end position="465"/>
    </location>
</feature>
<dbReference type="OrthoDB" id="5242354at2"/>
<feature type="chain" id="PRO_5039472674" evidence="9">
    <location>
        <begin position="29"/>
        <end position="465"/>
    </location>
</feature>
<dbReference type="GO" id="GO:0071555">
    <property type="term" value="P:cell wall organization"/>
    <property type="evidence" value="ECO:0007669"/>
    <property type="project" value="UniProtKB-UniRule"/>
</dbReference>
<evidence type="ECO:0000259" key="10">
    <source>
        <dbReference type="PROSITE" id="PS52029"/>
    </source>
</evidence>
<dbReference type="Gene3D" id="2.40.440.10">
    <property type="entry name" value="L,D-transpeptidase catalytic domain-like"/>
    <property type="match status" value="1"/>
</dbReference>
<evidence type="ECO:0000256" key="8">
    <source>
        <dbReference type="SAM" id="MobiDB-lite"/>
    </source>
</evidence>
<proteinExistence type="predicted"/>
<feature type="compositionally biased region" description="Basic and acidic residues" evidence="8">
    <location>
        <begin position="87"/>
        <end position="103"/>
    </location>
</feature>
<comment type="pathway">
    <text evidence="1 7">Cell wall biogenesis; peptidoglycan biosynthesis.</text>
</comment>
<dbReference type="PANTHER" id="PTHR30582">
    <property type="entry name" value="L,D-TRANSPEPTIDASE"/>
    <property type="match status" value="1"/>
</dbReference>
<evidence type="ECO:0000256" key="2">
    <source>
        <dbReference type="ARBA" id="ARBA00022679"/>
    </source>
</evidence>
<organism evidence="11 12">
    <name type="scientific">Murinocardiopsis flavida</name>
    <dbReference type="NCBI Taxonomy" id="645275"/>
    <lineage>
        <taxon>Bacteria</taxon>
        <taxon>Bacillati</taxon>
        <taxon>Actinomycetota</taxon>
        <taxon>Actinomycetes</taxon>
        <taxon>Streptosporangiales</taxon>
        <taxon>Nocardiopsidaceae</taxon>
        <taxon>Murinocardiopsis</taxon>
    </lineage>
</organism>
<dbReference type="InterPro" id="IPR050979">
    <property type="entry name" value="LD-transpeptidase"/>
</dbReference>
<comment type="caution">
    <text evidence="11">The sequence shown here is derived from an EMBL/GenBank/DDBJ whole genome shotgun (WGS) entry which is preliminary data.</text>
</comment>
<dbReference type="CDD" id="cd13432">
    <property type="entry name" value="LDT_IgD_like_2"/>
    <property type="match status" value="1"/>
</dbReference>
<dbReference type="GO" id="GO:0071972">
    <property type="term" value="F:peptidoglycan L,D-transpeptidase activity"/>
    <property type="evidence" value="ECO:0007669"/>
    <property type="project" value="TreeGrafter"/>
</dbReference>
<dbReference type="Pfam" id="PF03734">
    <property type="entry name" value="YkuD"/>
    <property type="match status" value="1"/>
</dbReference>
<feature type="active site" description="Proton donor/acceptor" evidence="7">
    <location>
        <position position="351"/>
    </location>
</feature>